<dbReference type="InterPro" id="IPR029057">
    <property type="entry name" value="PRTase-like"/>
</dbReference>
<feature type="domain" description="Phosphoribosyltransferase" evidence="2">
    <location>
        <begin position="157"/>
        <end position="250"/>
    </location>
</feature>
<name>A0A843YQJ0_9BURK</name>
<evidence type="ECO:0000259" key="2">
    <source>
        <dbReference type="Pfam" id="PF00156"/>
    </source>
</evidence>
<protein>
    <submittedName>
        <fullName evidence="3">ComF family protein</fullName>
    </submittedName>
</protein>
<dbReference type="InterPro" id="IPR051910">
    <property type="entry name" value="ComF/GntX_DNA_util-trans"/>
</dbReference>
<proteinExistence type="inferred from homology"/>
<gene>
    <name evidence="3" type="ORF">GEV47_06095</name>
</gene>
<organism evidence="3 4">
    <name type="scientific">Glaciimonas soli</name>
    <dbReference type="NCBI Taxonomy" id="2590999"/>
    <lineage>
        <taxon>Bacteria</taxon>
        <taxon>Pseudomonadati</taxon>
        <taxon>Pseudomonadota</taxon>
        <taxon>Betaproteobacteria</taxon>
        <taxon>Burkholderiales</taxon>
        <taxon>Oxalobacteraceae</taxon>
        <taxon>Glaciimonas</taxon>
    </lineage>
</organism>
<evidence type="ECO:0000313" key="4">
    <source>
        <dbReference type="Proteomes" id="UP000451565"/>
    </source>
</evidence>
<sequence>MFSHIRYSAQQLISKLATSMPTCCALCAQIGSQVICRGCQQHYFLQRTSRCKQCANPLPIIESDDAGATTLCGDCLKQAQAFDATIVAVDYAAPVDHLVLALKFGSQLALAPVFASALRDALLQQSVQTGKIDNLPDVLTAVPLGPDRLIERGYNQALEIAKPLSLLLGVPLQHTLIKRIHDTQQQAKLHPEERHRNLRSAFVIPYPAVTQIRGRHIGVIDDVMTTGATLNEIAHTLKRFGASRVTNFVFARTLPK</sequence>
<dbReference type="Proteomes" id="UP000451565">
    <property type="component" value="Unassembled WGS sequence"/>
</dbReference>
<dbReference type="CDD" id="cd06223">
    <property type="entry name" value="PRTases_typeI"/>
    <property type="match status" value="1"/>
</dbReference>
<dbReference type="SUPFAM" id="SSF53271">
    <property type="entry name" value="PRTase-like"/>
    <property type="match status" value="1"/>
</dbReference>
<dbReference type="Gene3D" id="3.40.50.2020">
    <property type="match status" value="1"/>
</dbReference>
<dbReference type="PANTHER" id="PTHR47505">
    <property type="entry name" value="DNA UTILIZATION PROTEIN YHGH"/>
    <property type="match status" value="1"/>
</dbReference>
<evidence type="ECO:0000256" key="1">
    <source>
        <dbReference type="ARBA" id="ARBA00008007"/>
    </source>
</evidence>
<dbReference type="RefSeq" id="WP_153233865.1">
    <property type="nucleotide sequence ID" value="NZ_WINI01000003.1"/>
</dbReference>
<comment type="caution">
    <text evidence="3">The sequence shown here is derived from an EMBL/GenBank/DDBJ whole genome shotgun (WGS) entry which is preliminary data.</text>
</comment>
<dbReference type="InterPro" id="IPR000836">
    <property type="entry name" value="PRTase_dom"/>
</dbReference>
<accession>A0A843YQJ0</accession>
<evidence type="ECO:0000313" key="3">
    <source>
        <dbReference type="EMBL" id="MQR00247.1"/>
    </source>
</evidence>
<dbReference type="Pfam" id="PF00156">
    <property type="entry name" value="Pribosyltran"/>
    <property type="match status" value="1"/>
</dbReference>
<comment type="similarity">
    <text evidence="1">Belongs to the ComF/GntX family.</text>
</comment>
<dbReference type="AlphaFoldDB" id="A0A843YQJ0"/>
<dbReference type="OrthoDB" id="9793412at2"/>
<reference evidence="3 4" key="1">
    <citation type="submission" date="2019-10" db="EMBL/GenBank/DDBJ databases">
        <title>Glaciimonas soli sp. nov., a psychrophilic bacterium isolated from the forest soil of a high elevation mountain in Taiwan.</title>
        <authorList>
            <person name="Wang L.-T."/>
            <person name="Shieh W.Y."/>
        </authorList>
    </citation>
    <scope>NUCLEOTIDE SEQUENCE [LARGE SCALE GENOMIC DNA]</scope>
    <source>
        <strain evidence="3 4">GS1</strain>
    </source>
</reference>
<keyword evidence="4" id="KW-1185">Reference proteome</keyword>
<dbReference type="EMBL" id="WINI01000003">
    <property type="protein sequence ID" value="MQR00247.1"/>
    <property type="molecule type" value="Genomic_DNA"/>
</dbReference>
<dbReference type="PANTHER" id="PTHR47505:SF1">
    <property type="entry name" value="DNA UTILIZATION PROTEIN YHGH"/>
    <property type="match status" value="1"/>
</dbReference>